<evidence type="ECO:0000256" key="2">
    <source>
        <dbReference type="ARBA" id="ARBA00023315"/>
    </source>
</evidence>
<comment type="caution">
    <text evidence="4">The sequence shown here is derived from an EMBL/GenBank/DDBJ whole genome shotgun (WGS) entry which is preliminary data.</text>
</comment>
<evidence type="ECO:0000313" key="5">
    <source>
        <dbReference type="Proteomes" id="UP000824049"/>
    </source>
</evidence>
<dbReference type="GO" id="GO:0016747">
    <property type="term" value="F:acyltransferase activity, transferring groups other than amino-acyl groups"/>
    <property type="evidence" value="ECO:0007669"/>
    <property type="project" value="InterPro"/>
</dbReference>
<keyword evidence="1" id="KW-0808">Transferase</keyword>
<keyword evidence="2" id="KW-0012">Acyltransferase</keyword>
<dbReference type="PANTHER" id="PTHR43877">
    <property type="entry name" value="AMINOALKYLPHOSPHONATE N-ACETYLTRANSFERASE-RELATED-RELATED"/>
    <property type="match status" value="1"/>
</dbReference>
<reference evidence="4" key="2">
    <citation type="submission" date="2021-04" db="EMBL/GenBank/DDBJ databases">
        <authorList>
            <person name="Gilroy R."/>
        </authorList>
    </citation>
    <scope>NUCLEOTIDE SEQUENCE</scope>
    <source>
        <strain evidence="4">CHK179-28034</strain>
    </source>
</reference>
<dbReference type="InterPro" id="IPR000182">
    <property type="entry name" value="GNAT_dom"/>
</dbReference>
<feature type="domain" description="N-acetyltransferase" evidence="3">
    <location>
        <begin position="3"/>
        <end position="148"/>
    </location>
</feature>
<dbReference type="PROSITE" id="PS51186">
    <property type="entry name" value="GNAT"/>
    <property type="match status" value="1"/>
</dbReference>
<organism evidence="4 5">
    <name type="scientific">Candidatus Anaerobutyricum stercoris</name>
    <dbReference type="NCBI Taxonomy" id="2838457"/>
    <lineage>
        <taxon>Bacteria</taxon>
        <taxon>Bacillati</taxon>
        <taxon>Bacillota</taxon>
        <taxon>Clostridia</taxon>
        <taxon>Lachnospirales</taxon>
        <taxon>Lachnospiraceae</taxon>
        <taxon>Anaerobutyricum</taxon>
    </lineage>
</organism>
<dbReference type="Gene3D" id="3.40.630.30">
    <property type="match status" value="1"/>
</dbReference>
<reference evidence="4" key="1">
    <citation type="journal article" date="2021" name="PeerJ">
        <title>Extensive microbial diversity within the chicken gut microbiome revealed by metagenomics and culture.</title>
        <authorList>
            <person name="Gilroy R."/>
            <person name="Ravi A."/>
            <person name="Getino M."/>
            <person name="Pursley I."/>
            <person name="Horton D.L."/>
            <person name="Alikhan N.F."/>
            <person name="Baker D."/>
            <person name="Gharbi K."/>
            <person name="Hall N."/>
            <person name="Watson M."/>
            <person name="Adriaenssens E.M."/>
            <person name="Foster-Nyarko E."/>
            <person name="Jarju S."/>
            <person name="Secka A."/>
            <person name="Antonio M."/>
            <person name="Oren A."/>
            <person name="Chaudhuri R.R."/>
            <person name="La Ragione R."/>
            <person name="Hildebrand F."/>
            <person name="Pallen M.J."/>
        </authorList>
    </citation>
    <scope>NUCLEOTIDE SEQUENCE</scope>
    <source>
        <strain evidence="4">CHK179-28034</strain>
    </source>
</reference>
<sequence>MKIHVVRAEELWQQAGAYYVRIQAMARQYHITLREEFDEHDTPKAKYIVLLDDEFPVATCRLYELSGETFPSVMLGRVVVLPEYRKKGLGGMAVTEAENWARELGYQKSVLESRDVAVGFYEKLGYEICDGQIIHGDTFDCVRMEKML</sequence>
<dbReference type="Pfam" id="PF00583">
    <property type="entry name" value="Acetyltransf_1"/>
    <property type="match status" value="1"/>
</dbReference>
<dbReference type="InterPro" id="IPR050832">
    <property type="entry name" value="Bact_Acetyltransf"/>
</dbReference>
<dbReference type="CDD" id="cd04301">
    <property type="entry name" value="NAT_SF"/>
    <property type="match status" value="1"/>
</dbReference>
<dbReference type="SUPFAM" id="SSF55729">
    <property type="entry name" value="Acyl-CoA N-acyltransferases (Nat)"/>
    <property type="match status" value="1"/>
</dbReference>
<dbReference type="AlphaFoldDB" id="A0A9D2EP39"/>
<dbReference type="Proteomes" id="UP000824049">
    <property type="component" value="Unassembled WGS sequence"/>
</dbReference>
<accession>A0A9D2EP39</accession>
<evidence type="ECO:0000313" key="4">
    <source>
        <dbReference type="EMBL" id="HIZ40817.1"/>
    </source>
</evidence>
<name>A0A9D2EP39_9FIRM</name>
<proteinExistence type="predicted"/>
<evidence type="ECO:0000256" key="1">
    <source>
        <dbReference type="ARBA" id="ARBA00022679"/>
    </source>
</evidence>
<evidence type="ECO:0000259" key="3">
    <source>
        <dbReference type="PROSITE" id="PS51186"/>
    </source>
</evidence>
<protein>
    <submittedName>
        <fullName evidence="4">GNAT family N-acetyltransferase</fullName>
    </submittedName>
</protein>
<gene>
    <name evidence="4" type="ORF">H9968_13040</name>
</gene>
<dbReference type="InterPro" id="IPR016181">
    <property type="entry name" value="Acyl_CoA_acyltransferase"/>
</dbReference>
<dbReference type="EMBL" id="DXBR01000119">
    <property type="protein sequence ID" value="HIZ40817.1"/>
    <property type="molecule type" value="Genomic_DNA"/>
</dbReference>